<dbReference type="EMBL" id="MGEF01000049">
    <property type="protein sequence ID" value="OGL77893.1"/>
    <property type="molecule type" value="Genomic_DNA"/>
</dbReference>
<evidence type="ECO:0000313" key="3">
    <source>
        <dbReference type="Proteomes" id="UP000176604"/>
    </source>
</evidence>
<dbReference type="EMBL" id="MGEF01000049">
    <property type="protein sequence ID" value="OGL77891.1"/>
    <property type="molecule type" value="Genomic_DNA"/>
</dbReference>
<dbReference type="AlphaFoldDB" id="A0A1F7UI07"/>
<name>A0A1F7UI07_9BACT</name>
<protein>
    <submittedName>
        <fullName evidence="2">Uncharacterized protein</fullName>
    </submittedName>
</protein>
<dbReference type="Proteomes" id="UP000176604">
    <property type="component" value="Unassembled WGS sequence"/>
</dbReference>
<accession>A0A1F7UI07</accession>
<sequence length="87" mass="10068">MPTATIPAIYTRGKIIPAAKPPFEEPDEVMVTFIKYPLTAQESDEDPDEVLFRKIEPQYRAVREDVVKEMYPEFYAKYIAGKKENPD</sequence>
<proteinExistence type="predicted"/>
<reference evidence="2 3" key="1">
    <citation type="journal article" date="2016" name="Nat. Commun.">
        <title>Thousands of microbial genomes shed light on interconnected biogeochemical processes in an aquifer system.</title>
        <authorList>
            <person name="Anantharaman K."/>
            <person name="Brown C.T."/>
            <person name="Hug L.A."/>
            <person name="Sharon I."/>
            <person name="Castelle C.J."/>
            <person name="Probst A.J."/>
            <person name="Thomas B.C."/>
            <person name="Singh A."/>
            <person name="Wilkins M.J."/>
            <person name="Karaoz U."/>
            <person name="Brodie E.L."/>
            <person name="Williams K.H."/>
            <person name="Hubbard S.S."/>
            <person name="Banfield J.F."/>
        </authorList>
    </citation>
    <scope>NUCLEOTIDE SEQUENCE [LARGE SCALE GENOMIC DNA]</scope>
</reference>
<evidence type="ECO:0000313" key="2">
    <source>
        <dbReference type="EMBL" id="OGL77893.1"/>
    </source>
</evidence>
<evidence type="ECO:0000313" key="1">
    <source>
        <dbReference type="EMBL" id="OGL77891.1"/>
    </source>
</evidence>
<dbReference type="STRING" id="1802397.A3J43_02930"/>
<organism evidence="2 3">
    <name type="scientific">Candidatus Uhrbacteria bacterium RIFCSPHIGHO2_12_FULL_54_23</name>
    <dbReference type="NCBI Taxonomy" id="1802397"/>
    <lineage>
        <taxon>Bacteria</taxon>
        <taxon>Candidatus Uhriibacteriota</taxon>
    </lineage>
</organism>
<gene>
    <name evidence="1" type="ORF">A3J43_02930</name>
    <name evidence="2" type="ORF">A3J43_02940</name>
</gene>
<comment type="caution">
    <text evidence="2">The sequence shown here is derived from an EMBL/GenBank/DDBJ whole genome shotgun (WGS) entry which is preliminary data.</text>
</comment>